<dbReference type="Proteomes" id="UP000643279">
    <property type="component" value="Unassembled WGS sequence"/>
</dbReference>
<reference evidence="9" key="1">
    <citation type="journal article" date="2019" name="Int. J. Syst. Evol. Microbiol.">
        <title>The Global Catalogue of Microorganisms (GCM) 10K type strain sequencing project: providing services to taxonomists for standard genome sequencing and annotation.</title>
        <authorList>
            <consortium name="The Broad Institute Genomics Platform"/>
            <consortium name="The Broad Institute Genome Sequencing Center for Infectious Disease"/>
            <person name="Wu L."/>
            <person name="Ma J."/>
        </authorList>
    </citation>
    <scope>NUCLEOTIDE SEQUENCE [LARGE SCALE GENOMIC DNA]</scope>
    <source>
        <strain evidence="9">CGMCC 1.12778</strain>
    </source>
</reference>
<comment type="catalytic activity">
    <reaction evidence="7">
        <text>a 1,2-diacyl-sn-glycero-3-phosphocholine + H2O = phosphocholine + a 1,2-diacyl-sn-glycerol + H(+)</text>
        <dbReference type="Rhea" id="RHEA:10604"/>
        <dbReference type="ChEBI" id="CHEBI:15377"/>
        <dbReference type="ChEBI" id="CHEBI:15378"/>
        <dbReference type="ChEBI" id="CHEBI:17815"/>
        <dbReference type="ChEBI" id="CHEBI:57643"/>
        <dbReference type="ChEBI" id="CHEBI:295975"/>
        <dbReference type="EC" id="3.1.4.3"/>
    </reaction>
    <physiologicalReaction direction="left-to-right" evidence="7">
        <dbReference type="Rhea" id="RHEA:10605"/>
    </physiologicalReaction>
</comment>
<keyword evidence="5" id="KW-0378">Hydrolase</keyword>
<protein>
    <recommendedName>
        <fullName evidence="3">phospholipase C</fullName>
        <ecNumber evidence="3">3.1.4.3</ecNumber>
    </recommendedName>
</protein>
<dbReference type="EMBL" id="BMFW01000031">
    <property type="protein sequence ID" value="GGI01012.1"/>
    <property type="molecule type" value="Genomic_DNA"/>
</dbReference>
<dbReference type="PROSITE" id="PS51318">
    <property type="entry name" value="TAT"/>
    <property type="match status" value="1"/>
</dbReference>
<organism evidence="8 9">
    <name type="scientific">Arthrobacter liuii</name>
    <dbReference type="NCBI Taxonomy" id="1476996"/>
    <lineage>
        <taxon>Bacteria</taxon>
        <taxon>Bacillati</taxon>
        <taxon>Actinomycetota</taxon>
        <taxon>Actinomycetes</taxon>
        <taxon>Micrococcales</taxon>
        <taxon>Micrococcaceae</taxon>
        <taxon>Arthrobacter</taxon>
    </lineage>
</organism>
<dbReference type="CDD" id="cd16013">
    <property type="entry name" value="AcpA"/>
    <property type="match status" value="1"/>
</dbReference>
<evidence type="ECO:0000256" key="3">
    <source>
        <dbReference type="ARBA" id="ARBA00012018"/>
    </source>
</evidence>
<dbReference type="Pfam" id="PF04185">
    <property type="entry name" value="Phosphoesterase"/>
    <property type="match status" value="1"/>
</dbReference>
<comment type="similarity">
    <text evidence="2">Belongs to the bacterial phospholipase C family.</text>
</comment>
<gene>
    <name evidence="8" type="primary">plcD</name>
    <name evidence="8" type="ORF">GCM10007170_39480</name>
</gene>
<sequence length="438" mass="47412">MGGARAAVLPTDKEADVNLSRRHLLGAAGTAAVTTLAAGSAFRAAEAAPPALPAPGDSGIEHIIVVMMENRSFDHFLGWMPGADGKQSGLSYTDRYGIPHSTYHLADFQGCGHPDPDHSYEGGRIEYNNGKNDGWLRAGENDEFAIGYYNGADLDFWRQAGPDWTVCDRYFAATMAETYPNRFYQHAAATDRIHNSSTTCTLPTIWDRLAAAGVSGKYYYGDIPFTALWGTKYQPISRPYAEFLADCSAGALPAVSFVDPRFTDEGSGTSGDDHPHADIRSGETFLAEVYNAVKSGPGWANTLLVVNYDEWGGFYDHVAPGTAPDTSPETALRGFRVPSLVVSPRARRRYVAHDVYDHTSVLKAIEWRWNLAPLTPRDGAARNIAEVLDFGTPANLSAPTYLVPPFVAGPPCTPVGPPPAEEWSGLKEKALADGWKLP</sequence>
<comment type="subcellular location">
    <subcellularLocation>
        <location evidence="1">Secreted</location>
        <location evidence="1">Cell wall</location>
    </subcellularLocation>
</comment>
<dbReference type="InterPro" id="IPR006311">
    <property type="entry name" value="TAT_signal"/>
</dbReference>
<evidence type="ECO:0000313" key="9">
    <source>
        <dbReference type="Proteomes" id="UP000643279"/>
    </source>
</evidence>
<name>A0ABQ2AXE2_9MICC</name>
<proteinExistence type="inferred from homology"/>
<evidence type="ECO:0000256" key="5">
    <source>
        <dbReference type="ARBA" id="ARBA00022801"/>
    </source>
</evidence>
<dbReference type="PANTHER" id="PTHR31956:SF1">
    <property type="entry name" value="NON-SPECIFIC PHOSPHOLIPASE C1"/>
    <property type="match status" value="1"/>
</dbReference>
<accession>A0ABQ2AXE2</accession>
<dbReference type="PANTHER" id="PTHR31956">
    <property type="entry name" value="NON-SPECIFIC PHOSPHOLIPASE C4-RELATED"/>
    <property type="match status" value="1"/>
</dbReference>
<evidence type="ECO:0000256" key="7">
    <source>
        <dbReference type="ARBA" id="ARBA00048421"/>
    </source>
</evidence>
<evidence type="ECO:0000256" key="4">
    <source>
        <dbReference type="ARBA" id="ARBA00022512"/>
    </source>
</evidence>
<comment type="caution">
    <text evidence="8">The sequence shown here is derived from an EMBL/GenBank/DDBJ whole genome shotgun (WGS) entry which is preliminary data.</text>
</comment>
<keyword evidence="4" id="KW-0134">Cell wall</keyword>
<evidence type="ECO:0000256" key="6">
    <source>
        <dbReference type="ARBA" id="ARBA00023026"/>
    </source>
</evidence>
<dbReference type="Gene3D" id="3.40.720.10">
    <property type="entry name" value="Alkaline Phosphatase, subunit A"/>
    <property type="match status" value="2"/>
</dbReference>
<dbReference type="InterPro" id="IPR007312">
    <property type="entry name" value="Phosphoesterase"/>
</dbReference>
<dbReference type="EC" id="3.1.4.3" evidence="3"/>
<keyword evidence="6" id="KW-0843">Virulence</keyword>
<keyword evidence="4" id="KW-0964">Secreted</keyword>
<evidence type="ECO:0000256" key="2">
    <source>
        <dbReference type="ARBA" id="ARBA00009717"/>
    </source>
</evidence>
<evidence type="ECO:0000313" key="8">
    <source>
        <dbReference type="EMBL" id="GGI01012.1"/>
    </source>
</evidence>
<dbReference type="InterPro" id="IPR017850">
    <property type="entry name" value="Alkaline_phosphatase_core_sf"/>
</dbReference>
<evidence type="ECO:0000256" key="1">
    <source>
        <dbReference type="ARBA" id="ARBA00004191"/>
    </source>
</evidence>
<keyword evidence="9" id="KW-1185">Reference proteome</keyword>